<sequence length="183" mass="18829">MNRWAILVTTCLVAGFPAAALAQSVKDTAHPVVPVYGAITPAPDAAGQPDPSLTYRVVFDITDSASDPNGVNLSLQKVARFLNLLGSAHVAVKPGDVVAVIHGPATSLVLSDAASRARQGRPNPNSALLAALRAAGVEVHVCSQALGKAKIGKDDLAPEVTLDLSAMTTLATLQLKGWALIPE</sequence>
<keyword evidence="1" id="KW-0732">Signal</keyword>
<evidence type="ECO:0000313" key="2">
    <source>
        <dbReference type="EMBL" id="PZO89406.1"/>
    </source>
</evidence>
<dbReference type="InterPro" id="IPR003787">
    <property type="entry name" value="Sulphur_relay_DsrE/F-like"/>
</dbReference>
<dbReference type="SUPFAM" id="SSF75169">
    <property type="entry name" value="DsrEFH-like"/>
    <property type="match status" value="1"/>
</dbReference>
<dbReference type="PANTHER" id="PTHR37691">
    <property type="entry name" value="BLR3518 PROTEIN"/>
    <property type="match status" value="1"/>
</dbReference>
<name>A0A2W5A7S4_9SPHN</name>
<proteinExistence type="predicted"/>
<accession>A0A2W5A7S4</accession>
<protein>
    <submittedName>
        <fullName evidence="2">Uncharacterized protein</fullName>
    </submittedName>
</protein>
<feature type="signal peptide" evidence="1">
    <location>
        <begin position="1"/>
        <end position="22"/>
    </location>
</feature>
<gene>
    <name evidence="2" type="ORF">DI623_10305</name>
</gene>
<reference evidence="2 3" key="1">
    <citation type="submission" date="2017-08" db="EMBL/GenBank/DDBJ databases">
        <title>Infants hospitalized years apart are colonized by the same room-sourced microbial strains.</title>
        <authorList>
            <person name="Brooks B."/>
            <person name="Olm M.R."/>
            <person name="Firek B.A."/>
            <person name="Baker R."/>
            <person name="Thomas B.C."/>
            <person name="Morowitz M.J."/>
            <person name="Banfield J.F."/>
        </authorList>
    </citation>
    <scope>NUCLEOTIDE SEQUENCE [LARGE SCALE GENOMIC DNA]</scope>
    <source>
        <strain evidence="2">S2_018_000_R2_101</strain>
    </source>
</reference>
<evidence type="ECO:0000313" key="3">
    <source>
        <dbReference type="Proteomes" id="UP000249066"/>
    </source>
</evidence>
<dbReference type="Pfam" id="PF02635">
    <property type="entry name" value="DsrE"/>
    <property type="match status" value="1"/>
</dbReference>
<dbReference type="Proteomes" id="UP000249066">
    <property type="component" value="Unassembled WGS sequence"/>
</dbReference>
<evidence type="ECO:0000256" key="1">
    <source>
        <dbReference type="SAM" id="SignalP"/>
    </source>
</evidence>
<dbReference type="InterPro" id="IPR027396">
    <property type="entry name" value="DsrEFH-like"/>
</dbReference>
<feature type="chain" id="PRO_5016136963" evidence="1">
    <location>
        <begin position="23"/>
        <end position="183"/>
    </location>
</feature>
<dbReference type="Gene3D" id="3.40.1260.10">
    <property type="entry name" value="DsrEFH-like"/>
    <property type="match status" value="1"/>
</dbReference>
<dbReference type="EMBL" id="QFNN01000060">
    <property type="protein sequence ID" value="PZO89406.1"/>
    <property type="molecule type" value="Genomic_DNA"/>
</dbReference>
<dbReference type="PANTHER" id="PTHR37691:SF1">
    <property type="entry name" value="BLR3518 PROTEIN"/>
    <property type="match status" value="1"/>
</dbReference>
<organism evidence="2 3">
    <name type="scientific">Sphingomonas sanxanigenens</name>
    <dbReference type="NCBI Taxonomy" id="397260"/>
    <lineage>
        <taxon>Bacteria</taxon>
        <taxon>Pseudomonadati</taxon>
        <taxon>Pseudomonadota</taxon>
        <taxon>Alphaproteobacteria</taxon>
        <taxon>Sphingomonadales</taxon>
        <taxon>Sphingomonadaceae</taxon>
        <taxon>Sphingomonas</taxon>
    </lineage>
</organism>
<dbReference type="AlphaFoldDB" id="A0A2W5A7S4"/>
<comment type="caution">
    <text evidence="2">The sequence shown here is derived from an EMBL/GenBank/DDBJ whole genome shotgun (WGS) entry which is preliminary data.</text>
</comment>